<accession>A0A4Y2V294</accession>
<keyword evidence="2" id="KW-1185">Reference proteome</keyword>
<protein>
    <submittedName>
        <fullName evidence="1">Uncharacterized protein</fullName>
    </submittedName>
</protein>
<gene>
    <name evidence="1" type="ORF">AVEN_108508_1</name>
</gene>
<name>A0A4Y2V294_ARAVE</name>
<comment type="caution">
    <text evidence="1">The sequence shown here is derived from an EMBL/GenBank/DDBJ whole genome shotgun (WGS) entry which is preliminary data.</text>
</comment>
<organism evidence="1 2">
    <name type="scientific">Araneus ventricosus</name>
    <name type="common">Orbweaver spider</name>
    <name type="synonym">Epeira ventricosa</name>
    <dbReference type="NCBI Taxonomy" id="182803"/>
    <lineage>
        <taxon>Eukaryota</taxon>
        <taxon>Metazoa</taxon>
        <taxon>Ecdysozoa</taxon>
        <taxon>Arthropoda</taxon>
        <taxon>Chelicerata</taxon>
        <taxon>Arachnida</taxon>
        <taxon>Araneae</taxon>
        <taxon>Araneomorphae</taxon>
        <taxon>Entelegynae</taxon>
        <taxon>Araneoidea</taxon>
        <taxon>Araneidae</taxon>
        <taxon>Araneus</taxon>
    </lineage>
</organism>
<sequence length="110" mass="12258">MGNLSSDSITPSRPFSKVGMDFAGPFLIKPNLPRNEGPWIHEVVPIPVHVHPPNTIGNVTRQTRQHVSSYQQSSSGAGCPKRRRKALCRAVNYGTRVGLRLRKPISMIFR</sequence>
<dbReference type="EMBL" id="BGPR01042819">
    <property type="protein sequence ID" value="GBO19349.1"/>
    <property type="molecule type" value="Genomic_DNA"/>
</dbReference>
<evidence type="ECO:0000313" key="2">
    <source>
        <dbReference type="Proteomes" id="UP000499080"/>
    </source>
</evidence>
<dbReference type="Proteomes" id="UP000499080">
    <property type="component" value="Unassembled WGS sequence"/>
</dbReference>
<proteinExistence type="predicted"/>
<evidence type="ECO:0000313" key="1">
    <source>
        <dbReference type="EMBL" id="GBO19349.1"/>
    </source>
</evidence>
<reference evidence="1 2" key="1">
    <citation type="journal article" date="2019" name="Sci. Rep.">
        <title>Orb-weaving spider Araneus ventricosus genome elucidates the spidroin gene catalogue.</title>
        <authorList>
            <person name="Kono N."/>
            <person name="Nakamura H."/>
            <person name="Ohtoshi R."/>
            <person name="Moran D.A.P."/>
            <person name="Shinohara A."/>
            <person name="Yoshida Y."/>
            <person name="Fujiwara M."/>
            <person name="Mori M."/>
            <person name="Tomita M."/>
            <person name="Arakawa K."/>
        </authorList>
    </citation>
    <scope>NUCLEOTIDE SEQUENCE [LARGE SCALE GENOMIC DNA]</scope>
</reference>
<dbReference type="OrthoDB" id="6622963at2759"/>
<dbReference type="AlphaFoldDB" id="A0A4Y2V294"/>